<reference evidence="2" key="1">
    <citation type="submission" date="2013-06" db="EMBL/GenBank/DDBJ databases">
        <authorList>
            <person name="Zhao Q."/>
        </authorList>
    </citation>
    <scope>NUCLEOTIDE SEQUENCE</scope>
    <source>
        <strain evidence="2">cv. W1943</strain>
    </source>
</reference>
<dbReference type="OMA" id="GIRWQIG"/>
<protein>
    <submittedName>
        <fullName evidence="1">Uncharacterized protein</fullName>
    </submittedName>
</protein>
<evidence type="ECO:0000313" key="1">
    <source>
        <dbReference type="EnsemblPlants" id="ORUFI07G21080.1"/>
    </source>
</evidence>
<dbReference type="Gramene" id="ORUFI07G21080.1">
    <property type="protein sequence ID" value="ORUFI07G21080.1"/>
    <property type="gene ID" value="ORUFI07G21080"/>
</dbReference>
<sequence length="131" mass="14212">MGILEDEPAAGIRWQIGSPRKASAATWRREHLVRRGSVETGDADDGAAATWRREHLVRRGGGGQAMQRTARRLIRSGAVMAEVRERCSGGGRRCGSGGRSIGREMGRAGRALIEGGGGRIDLDRSDFRRMI</sequence>
<proteinExistence type="predicted"/>
<dbReference type="HOGENOM" id="CLU_1930992_0_0_1"/>
<organism evidence="1 2">
    <name type="scientific">Oryza rufipogon</name>
    <name type="common">Brownbeard rice</name>
    <name type="synonym">Asian wild rice</name>
    <dbReference type="NCBI Taxonomy" id="4529"/>
    <lineage>
        <taxon>Eukaryota</taxon>
        <taxon>Viridiplantae</taxon>
        <taxon>Streptophyta</taxon>
        <taxon>Embryophyta</taxon>
        <taxon>Tracheophyta</taxon>
        <taxon>Spermatophyta</taxon>
        <taxon>Magnoliopsida</taxon>
        <taxon>Liliopsida</taxon>
        <taxon>Poales</taxon>
        <taxon>Poaceae</taxon>
        <taxon>BOP clade</taxon>
        <taxon>Oryzoideae</taxon>
        <taxon>Oryzeae</taxon>
        <taxon>Oryzinae</taxon>
        <taxon>Oryza</taxon>
    </lineage>
</organism>
<evidence type="ECO:0000313" key="2">
    <source>
        <dbReference type="Proteomes" id="UP000008022"/>
    </source>
</evidence>
<name>A0A0E0QAG3_ORYRU</name>
<keyword evidence="2" id="KW-1185">Reference proteome</keyword>
<dbReference type="EnsemblPlants" id="ORUFI07G21080.1">
    <property type="protein sequence ID" value="ORUFI07G21080.1"/>
    <property type="gene ID" value="ORUFI07G21080"/>
</dbReference>
<dbReference type="AlphaFoldDB" id="A0A0E0QAG3"/>
<dbReference type="Proteomes" id="UP000008022">
    <property type="component" value="Unassembled WGS sequence"/>
</dbReference>
<reference evidence="1" key="2">
    <citation type="submission" date="2015-06" db="UniProtKB">
        <authorList>
            <consortium name="EnsemblPlants"/>
        </authorList>
    </citation>
    <scope>IDENTIFICATION</scope>
</reference>
<accession>A0A0E0QAG3</accession>